<dbReference type="InterPro" id="IPR000192">
    <property type="entry name" value="Aminotrans_V_dom"/>
</dbReference>
<dbReference type="InterPro" id="IPR015421">
    <property type="entry name" value="PyrdxlP-dep_Trfase_major"/>
</dbReference>
<sequence>MLPSQRDLFEMPRHVCYLNSASYSPLPHKTQEAGRAAVGRKGTPWTLDAGFANRQHERARAAAARLINADPADIALIPSISYGVATAAKGLTIARGARVIVLENDHSSPVLEWQTRADAQGFVIETVRQPADGDWTSAVLAAIERPGAPPTALASISSVHWSDGGLLDVDAIAAALRRHGAVFLIDATQSAGVLTTDVARLDPDFVIFPTYKWLLGPYGRAFLYVARRHQSGLPLEQTAAGRRDVRAENAVYFSDIRYVADARRFDMGERDHFVSMEMAAIGMEMMAEWGAAAVAQRLAMLTDRIAEGLRGIGVGVPPRQLRAPHILSLNFKDGMPKGLIEGLAGEDIYVAARLGRMRVSPHVFNDEADGDRFVAALSRRLRD</sequence>
<accession>A0A1M7BSL9</accession>
<keyword evidence="3" id="KW-0456">Lyase</keyword>
<protein>
    <submittedName>
        <fullName evidence="3">Selenocysteine lyase/Cysteine desulfurase</fullName>
    </submittedName>
</protein>
<organism evidence="3 4">
    <name type="scientific">Bradyrhizobium lablabi</name>
    <dbReference type="NCBI Taxonomy" id="722472"/>
    <lineage>
        <taxon>Bacteria</taxon>
        <taxon>Pseudomonadati</taxon>
        <taxon>Pseudomonadota</taxon>
        <taxon>Alphaproteobacteria</taxon>
        <taxon>Hyphomicrobiales</taxon>
        <taxon>Nitrobacteraceae</taxon>
        <taxon>Bradyrhizobium</taxon>
    </lineage>
</organism>
<proteinExistence type="predicted"/>
<reference evidence="3 4" key="1">
    <citation type="submission" date="2016-11" db="EMBL/GenBank/DDBJ databases">
        <authorList>
            <person name="Jaros S."/>
            <person name="Januszkiewicz K."/>
            <person name="Wedrychowicz H."/>
        </authorList>
    </citation>
    <scope>NUCLEOTIDE SEQUENCE [LARGE SCALE GENOMIC DNA]</scope>
    <source>
        <strain evidence="3 4">GAS499</strain>
    </source>
</reference>
<dbReference type="InterPro" id="IPR015424">
    <property type="entry name" value="PyrdxlP-dep_Trfase"/>
</dbReference>
<evidence type="ECO:0000259" key="2">
    <source>
        <dbReference type="Pfam" id="PF00266"/>
    </source>
</evidence>
<keyword evidence="1" id="KW-0663">Pyridoxal phosphate</keyword>
<dbReference type="AlphaFoldDB" id="A0A1M7BSL9"/>
<name>A0A1M7BSL9_9BRAD</name>
<dbReference type="PANTHER" id="PTHR43586">
    <property type="entry name" value="CYSTEINE DESULFURASE"/>
    <property type="match status" value="1"/>
</dbReference>
<dbReference type="SUPFAM" id="SSF53383">
    <property type="entry name" value="PLP-dependent transferases"/>
    <property type="match status" value="1"/>
</dbReference>
<evidence type="ECO:0000313" key="4">
    <source>
        <dbReference type="Proteomes" id="UP000189935"/>
    </source>
</evidence>
<evidence type="ECO:0000256" key="1">
    <source>
        <dbReference type="ARBA" id="ARBA00022898"/>
    </source>
</evidence>
<gene>
    <name evidence="3" type="ORF">SAMN05444159_6273</name>
</gene>
<dbReference type="Proteomes" id="UP000189935">
    <property type="component" value="Chromosome I"/>
</dbReference>
<dbReference type="Pfam" id="PF00266">
    <property type="entry name" value="Aminotran_5"/>
    <property type="match status" value="1"/>
</dbReference>
<feature type="domain" description="Aminotransferase class V" evidence="2">
    <location>
        <begin position="52"/>
        <end position="356"/>
    </location>
</feature>
<dbReference type="PANTHER" id="PTHR43586:SF15">
    <property type="entry name" value="BLR3095 PROTEIN"/>
    <property type="match status" value="1"/>
</dbReference>
<dbReference type="RefSeq" id="WP_172842151.1">
    <property type="nucleotide sequence ID" value="NZ_LT670844.1"/>
</dbReference>
<dbReference type="InterPro" id="IPR015422">
    <property type="entry name" value="PyrdxlP-dep_Trfase_small"/>
</dbReference>
<dbReference type="Gene3D" id="3.40.640.10">
    <property type="entry name" value="Type I PLP-dependent aspartate aminotransferase-like (Major domain)"/>
    <property type="match status" value="1"/>
</dbReference>
<dbReference type="Gene3D" id="3.90.1150.10">
    <property type="entry name" value="Aspartate Aminotransferase, domain 1"/>
    <property type="match status" value="1"/>
</dbReference>
<dbReference type="GO" id="GO:0016829">
    <property type="term" value="F:lyase activity"/>
    <property type="evidence" value="ECO:0007669"/>
    <property type="project" value="UniProtKB-KW"/>
</dbReference>
<dbReference type="EMBL" id="LT670844">
    <property type="protein sequence ID" value="SHL58038.1"/>
    <property type="molecule type" value="Genomic_DNA"/>
</dbReference>
<evidence type="ECO:0000313" key="3">
    <source>
        <dbReference type="EMBL" id="SHL58038.1"/>
    </source>
</evidence>